<keyword evidence="2" id="KW-1185">Reference proteome</keyword>
<reference evidence="1" key="2">
    <citation type="submission" date="2020-09" db="EMBL/GenBank/DDBJ databases">
        <authorList>
            <person name="Sun Q."/>
            <person name="Sedlacek I."/>
        </authorList>
    </citation>
    <scope>NUCLEOTIDE SEQUENCE</scope>
    <source>
        <strain evidence="1">CCM 8711</strain>
    </source>
</reference>
<dbReference type="Proteomes" id="UP000662074">
    <property type="component" value="Unassembled WGS sequence"/>
</dbReference>
<gene>
    <name evidence="1" type="ORF">GCM10011425_33270</name>
</gene>
<comment type="caution">
    <text evidence="1">The sequence shown here is derived from an EMBL/GenBank/DDBJ whole genome shotgun (WGS) entry which is preliminary data.</text>
</comment>
<sequence>MTGINFQRYQLRQVAASQIINQIKYRDVYKLQPFKVEIGYELIIRGSSLKDNYVDRLSIA</sequence>
<accession>A0A917N2M9</accession>
<dbReference type="RefSeq" id="WP_188418226.1">
    <property type="nucleotide sequence ID" value="NZ_BMDO01000010.1"/>
</dbReference>
<reference evidence="1" key="1">
    <citation type="journal article" date="2014" name="Int. J. Syst. Evol. Microbiol.">
        <title>Complete genome sequence of Corynebacterium casei LMG S-19264T (=DSM 44701T), isolated from a smear-ripened cheese.</title>
        <authorList>
            <consortium name="US DOE Joint Genome Institute (JGI-PGF)"/>
            <person name="Walter F."/>
            <person name="Albersmeier A."/>
            <person name="Kalinowski J."/>
            <person name="Ruckert C."/>
        </authorList>
    </citation>
    <scope>NUCLEOTIDE SEQUENCE</scope>
    <source>
        <strain evidence="1">CCM 8711</strain>
    </source>
</reference>
<dbReference type="EMBL" id="BMDO01000010">
    <property type="protein sequence ID" value="GGI52115.1"/>
    <property type="molecule type" value="Genomic_DNA"/>
</dbReference>
<organism evidence="1 2">
    <name type="scientific">Mucilaginibacter galii</name>
    <dbReference type="NCBI Taxonomy" id="2005073"/>
    <lineage>
        <taxon>Bacteria</taxon>
        <taxon>Pseudomonadati</taxon>
        <taxon>Bacteroidota</taxon>
        <taxon>Sphingobacteriia</taxon>
        <taxon>Sphingobacteriales</taxon>
        <taxon>Sphingobacteriaceae</taxon>
        <taxon>Mucilaginibacter</taxon>
    </lineage>
</organism>
<evidence type="ECO:0000313" key="2">
    <source>
        <dbReference type="Proteomes" id="UP000662074"/>
    </source>
</evidence>
<evidence type="ECO:0000313" key="1">
    <source>
        <dbReference type="EMBL" id="GGI52115.1"/>
    </source>
</evidence>
<proteinExistence type="predicted"/>
<dbReference type="AlphaFoldDB" id="A0A917N2M9"/>
<protein>
    <submittedName>
        <fullName evidence="1">Uncharacterized protein</fullName>
    </submittedName>
</protein>
<name>A0A917N2M9_9SPHI</name>